<comment type="caution">
    <text evidence="1">The sequence shown here is derived from an EMBL/GenBank/DDBJ whole genome shotgun (WGS) entry which is preliminary data.</text>
</comment>
<dbReference type="Pfam" id="PF04304">
    <property type="entry name" value="DUF454"/>
    <property type="match status" value="1"/>
</dbReference>
<gene>
    <name evidence="1" type="ORF">AAW01_05550</name>
</gene>
<dbReference type="GO" id="GO:0005886">
    <property type="term" value="C:plasma membrane"/>
    <property type="evidence" value="ECO:0007669"/>
    <property type="project" value="TreeGrafter"/>
</dbReference>
<dbReference type="STRING" id="502682.BMF35_a0110"/>
<keyword evidence="2" id="KW-1185">Reference proteome</keyword>
<dbReference type="KEGG" id="egn:BMF35_a0110"/>
<name>A0A0G9MS57_9SPHN</name>
<evidence type="ECO:0000313" key="2">
    <source>
        <dbReference type="Proteomes" id="UP000053070"/>
    </source>
</evidence>
<protein>
    <submittedName>
        <fullName evidence="1">Inner membrane protein ybaN</fullName>
    </submittedName>
</protein>
<evidence type="ECO:0000313" key="1">
    <source>
        <dbReference type="EMBL" id="KLE33394.1"/>
    </source>
</evidence>
<dbReference type="OrthoDB" id="9816293at2"/>
<organism evidence="1 2">
    <name type="scientific">Aurantiacibacter gangjinensis</name>
    <dbReference type="NCBI Taxonomy" id="502682"/>
    <lineage>
        <taxon>Bacteria</taxon>
        <taxon>Pseudomonadati</taxon>
        <taxon>Pseudomonadota</taxon>
        <taxon>Alphaproteobacteria</taxon>
        <taxon>Sphingomonadales</taxon>
        <taxon>Erythrobacteraceae</taxon>
        <taxon>Aurantiacibacter</taxon>
    </lineage>
</organism>
<dbReference type="PIRSF" id="PIRSF016789">
    <property type="entry name" value="DUF454"/>
    <property type="match status" value="1"/>
</dbReference>
<dbReference type="AlphaFoldDB" id="A0A0G9MS57"/>
<dbReference type="PANTHER" id="PTHR35813:SF1">
    <property type="entry name" value="INNER MEMBRANE PROTEIN YBAN"/>
    <property type="match status" value="1"/>
</dbReference>
<dbReference type="Proteomes" id="UP000053070">
    <property type="component" value="Unassembled WGS sequence"/>
</dbReference>
<dbReference type="InterPro" id="IPR007401">
    <property type="entry name" value="DUF454"/>
</dbReference>
<dbReference type="PANTHER" id="PTHR35813">
    <property type="entry name" value="INNER MEMBRANE PROTEIN YBAN"/>
    <property type="match status" value="1"/>
</dbReference>
<reference evidence="1 2" key="1">
    <citation type="submission" date="2015-04" db="EMBL/GenBank/DDBJ databases">
        <title>The draft genome sequence of Erythrobacr gangjinensis K7-2.</title>
        <authorList>
            <person name="Zhuang L."/>
            <person name="Liu Y."/>
            <person name="Shao Z."/>
        </authorList>
    </citation>
    <scope>NUCLEOTIDE SEQUENCE [LARGE SCALE GENOMIC DNA]</scope>
    <source>
        <strain evidence="1 2">K7-2</strain>
    </source>
</reference>
<accession>A0A0G9MS57</accession>
<dbReference type="EMBL" id="LBHC01000001">
    <property type="protein sequence ID" value="KLE33394.1"/>
    <property type="molecule type" value="Genomic_DNA"/>
</dbReference>
<proteinExistence type="predicted"/>
<dbReference type="PATRIC" id="fig|502682.8.peg.1136"/>
<dbReference type="RefSeq" id="WP_047006242.1">
    <property type="nucleotide sequence ID" value="NZ_CP018097.1"/>
</dbReference>
<sequence>MARPLWLAAGLFFMALGWLGMILPGLPGFVFLIVAAWCFGKGSPRWQAWLLSHPAYGPPLRDWRDHRRISRRAKISAIAFMALAGALTTWLIGFPFALVTILVLLAVALWIWTRAE</sequence>